<protein>
    <submittedName>
        <fullName evidence="2">Uncharacterized protein</fullName>
    </submittedName>
</protein>
<keyword evidence="1" id="KW-0732">Signal</keyword>
<organism evidence="2 3">
    <name type="scientific">Mesorhizobium escarrei</name>
    <dbReference type="NCBI Taxonomy" id="666018"/>
    <lineage>
        <taxon>Bacteria</taxon>
        <taxon>Pseudomonadati</taxon>
        <taxon>Pseudomonadota</taxon>
        <taxon>Alphaproteobacteria</taxon>
        <taxon>Hyphomicrobiales</taxon>
        <taxon>Phyllobacteriaceae</taxon>
        <taxon>Mesorhizobium</taxon>
    </lineage>
</organism>
<proteinExistence type="predicted"/>
<accession>A0ABM9E6R7</accession>
<keyword evidence="3" id="KW-1185">Reference proteome</keyword>
<name>A0ABM9E6R7_9HYPH</name>
<dbReference type="EMBL" id="CAKXZT010000140">
    <property type="protein sequence ID" value="CAH2404811.1"/>
    <property type="molecule type" value="Genomic_DNA"/>
</dbReference>
<comment type="caution">
    <text evidence="2">The sequence shown here is derived from an EMBL/GenBank/DDBJ whole genome shotgun (WGS) entry which is preliminary data.</text>
</comment>
<evidence type="ECO:0000313" key="3">
    <source>
        <dbReference type="Proteomes" id="UP001153050"/>
    </source>
</evidence>
<gene>
    <name evidence="2" type="ORF">MES5069_440141</name>
</gene>
<feature type="chain" id="PRO_5046025437" evidence="1">
    <location>
        <begin position="29"/>
        <end position="166"/>
    </location>
</feature>
<feature type="signal peptide" evidence="1">
    <location>
        <begin position="1"/>
        <end position="28"/>
    </location>
</feature>
<evidence type="ECO:0000256" key="1">
    <source>
        <dbReference type="SAM" id="SignalP"/>
    </source>
</evidence>
<sequence length="166" mass="17007">MSEISRICLNRLIIGIAVAAITSGTAFAKDNSTPPHEGTLPGVTNDYRVATPAAEPDDAAPASGNSQFKIGDTDVRISGSITFDVGTGAIKAPGDRTRPSAIIAAIMSGMSGHSCALAPLKQTAPPLLPQTVGAFLDLKSNLPGVHCRLLISDASRRSADDPTSSL</sequence>
<evidence type="ECO:0000313" key="2">
    <source>
        <dbReference type="EMBL" id="CAH2404811.1"/>
    </source>
</evidence>
<reference evidence="2 3" key="1">
    <citation type="submission" date="2022-03" db="EMBL/GenBank/DDBJ databases">
        <authorList>
            <person name="Brunel B."/>
        </authorList>
    </citation>
    <scope>NUCLEOTIDE SEQUENCE [LARGE SCALE GENOMIC DNA]</scope>
    <source>
        <strain evidence="2">STM5069sample</strain>
    </source>
</reference>
<dbReference type="Proteomes" id="UP001153050">
    <property type="component" value="Unassembled WGS sequence"/>
</dbReference>